<dbReference type="Gene3D" id="3.40.50.1110">
    <property type="entry name" value="SGNH hydrolase"/>
    <property type="match status" value="1"/>
</dbReference>
<dbReference type="EMBL" id="PDJC01000001">
    <property type="protein sequence ID" value="PFG15730.1"/>
    <property type="molecule type" value="Genomic_DNA"/>
</dbReference>
<dbReference type="PANTHER" id="PTHR30383:SF5">
    <property type="entry name" value="SGNH HYDROLASE-TYPE ESTERASE DOMAIN-CONTAINING PROTEIN"/>
    <property type="match status" value="1"/>
</dbReference>
<evidence type="ECO:0000313" key="2">
    <source>
        <dbReference type="EMBL" id="PFG15730.1"/>
    </source>
</evidence>
<dbReference type="InterPro" id="IPR036514">
    <property type="entry name" value="SGNH_hydro_sf"/>
</dbReference>
<keyword evidence="3" id="KW-1185">Reference proteome</keyword>
<evidence type="ECO:0000313" key="3">
    <source>
        <dbReference type="Proteomes" id="UP000226079"/>
    </source>
</evidence>
<evidence type="ECO:0000259" key="1">
    <source>
        <dbReference type="Pfam" id="PF13472"/>
    </source>
</evidence>
<gene>
    <name evidence="2" type="ORF">ATK74_0250</name>
</gene>
<proteinExistence type="predicted"/>
<dbReference type="InterPro" id="IPR013830">
    <property type="entry name" value="SGNH_hydro"/>
</dbReference>
<dbReference type="AlphaFoldDB" id="A0A2A9CPZ1"/>
<comment type="caution">
    <text evidence="2">The sequence shown here is derived from an EMBL/GenBank/DDBJ whole genome shotgun (WGS) entry which is preliminary data.</text>
</comment>
<dbReference type="InterPro" id="IPR051532">
    <property type="entry name" value="Ester_Hydrolysis_Enzymes"/>
</dbReference>
<accession>A0A2A9CPZ1</accession>
<organism evidence="2 3">
    <name type="scientific">Propionicimonas paludicola</name>
    <dbReference type="NCBI Taxonomy" id="185243"/>
    <lineage>
        <taxon>Bacteria</taxon>
        <taxon>Bacillati</taxon>
        <taxon>Actinomycetota</taxon>
        <taxon>Actinomycetes</taxon>
        <taxon>Propionibacteriales</taxon>
        <taxon>Nocardioidaceae</taxon>
        <taxon>Propionicimonas</taxon>
    </lineage>
</organism>
<dbReference type="Pfam" id="PF13472">
    <property type="entry name" value="Lipase_GDSL_2"/>
    <property type="match status" value="1"/>
</dbReference>
<dbReference type="OrthoDB" id="8215557at2"/>
<name>A0A2A9CPZ1_9ACTN</name>
<reference evidence="2 3" key="1">
    <citation type="submission" date="2017-10" db="EMBL/GenBank/DDBJ databases">
        <title>Sequencing the genomes of 1000 actinobacteria strains.</title>
        <authorList>
            <person name="Klenk H.-P."/>
        </authorList>
    </citation>
    <scope>NUCLEOTIDE SEQUENCE [LARGE SCALE GENOMIC DNA]</scope>
    <source>
        <strain evidence="2 3">DSM 15597</strain>
    </source>
</reference>
<feature type="domain" description="SGNH hydrolase-type esterase" evidence="1">
    <location>
        <begin position="76"/>
        <end position="279"/>
    </location>
</feature>
<dbReference type="Proteomes" id="UP000226079">
    <property type="component" value="Unassembled WGS sequence"/>
</dbReference>
<dbReference type="PANTHER" id="PTHR30383">
    <property type="entry name" value="THIOESTERASE 1/PROTEASE 1/LYSOPHOSPHOLIPASE L1"/>
    <property type="match status" value="1"/>
</dbReference>
<protein>
    <submittedName>
        <fullName evidence="2">Lysophospholipase L1-like esterase</fullName>
    </submittedName>
</protein>
<dbReference type="GO" id="GO:0004622">
    <property type="term" value="F:phosphatidylcholine lysophospholipase activity"/>
    <property type="evidence" value="ECO:0007669"/>
    <property type="project" value="TreeGrafter"/>
</dbReference>
<sequence>MRHRPRSVYRAMFAAALTVALAAVVLQLRTDALRAEVITPVPRPAPALARAAAPVAPEPSAATPTAPLPPLHVVGLGDSVMAGTACNCRTILSRFAQSLAQREGRTVTDVNLGVAGYTTQDVLSQLTDDPGTRQDVQKADIVIMIIGANDLKDDFDAWLHGGCNSACYQPDVTAMQDRLVSIIRQTQALRAGQPTTILVDNYWNVFADGDVARAQGGQRQLDWSVAVTTAVNSAIAQASAQSGARTVDLVHVFKGSGDEDPTSLLADDGDHPNAAGVQAIVAANLAALG</sequence>
<dbReference type="SUPFAM" id="SSF52266">
    <property type="entry name" value="SGNH hydrolase"/>
    <property type="match status" value="1"/>
</dbReference>
<dbReference type="CDD" id="cd00229">
    <property type="entry name" value="SGNH_hydrolase"/>
    <property type="match status" value="1"/>
</dbReference>